<keyword evidence="5" id="KW-1185">Reference proteome</keyword>
<dbReference type="Pfam" id="PF23389">
    <property type="entry name" value="Beta-prop_WDR19_1st"/>
    <property type="match status" value="1"/>
</dbReference>
<dbReference type="InterPro" id="IPR040379">
    <property type="entry name" value="WDR19/dyf-2"/>
</dbReference>
<evidence type="ECO:0000259" key="3">
    <source>
        <dbReference type="Pfam" id="PF23389"/>
    </source>
</evidence>
<dbReference type="GO" id="GO:0060271">
    <property type="term" value="P:cilium assembly"/>
    <property type="evidence" value="ECO:0007669"/>
    <property type="project" value="TreeGrafter"/>
</dbReference>
<dbReference type="PANTHER" id="PTHR14920">
    <property type="entry name" value="OSMOTIC AVOIDANCE ABNORMAL PROTEIN 1/WD REPEAT MEMBRANE PROTEIN"/>
    <property type="match status" value="1"/>
</dbReference>
<reference evidence="4" key="3">
    <citation type="submission" date="2025-09" db="UniProtKB">
        <authorList>
            <consortium name="Ensembl"/>
        </authorList>
    </citation>
    <scope>IDENTIFICATION</scope>
</reference>
<keyword evidence="1" id="KW-0853">WD repeat</keyword>
<dbReference type="InterPro" id="IPR057855">
    <property type="entry name" value="Beta-prop_WDR19_1st"/>
</dbReference>
<dbReference type="Proteomes" id="UP000314982">
    <property type="component" value="Unassembled WGS sequence"/>
</dbReference>
<dbReference type="GO" id="GO:0030991">
    <property type="term" value="C:intraciliary transport particle A"/>
    <property type="evidence" value="ECO:0007669"/>
    <property type="project" value="TreeGrafter"/>
</dbReference>
<accession>A0A4W5JV05</accession>
<reference evidence="5" key="1">
    <citation type="submission" date="2018-06" db="EMBL/GenBank/DDBJ databases">
        <title>Genome assembly of Danube salmon.</title>
        <authorList>
            <person name="Macqueen D.J."/>
            <person name="Gundappa M.K."/>
        </authorList>
    </citation>
    <scope>NUCLEOTIDE SEQUENCE [LARGE SCALE GENOMIC DNA]</scope>
</reference>
<reference evidence="4" key="2">
    <citation type="submission" date="2025-08" db="UniProtKB">
        <authorList>
            <consortium name="Ensembl"/>
        </authorList>
    </citation>
    <scope>IDENTIFICATION</scope>
</reference>
<sequence>MNLRRVFTLTDRAWLGSCLQYKWQKTLGNYIAVAGVMKQADRESERCVGMDWDKDGDILAVISDKSSSIHLWDANVNKTSQIDSGMRWAGLTPPHTHTKLYFHSTFHTLNENKS</sequence>
<evidence type="ECO:0000313" key="5">
    <source>
        <dbReference type="Proteomes" id="UP000314982"/>
    </source>
</evidence>
<evidence type="ECO:0000256" key="1">
    <source>
        <dbReference type="ARBA" id="ARBA00022574"/>
    </source>
</evidence>
<proteinExistence type="predicted"/>
<dbReference type="PANTHER" id="PTHR14920:SF0">
    <property type="entry name" value="WD REPEAT DOMAIN 19"/>
    <property type="match status" value="1"/>
</dbReference>
<feature type="domain" description="WDR19 first beta-propeller" evidence="3">
    <location>
        <begin position="21"/>
        <end position="87"/>
    </location>
</feature>
<dbReference type="GO" id="GO:0035721">
    <property type="term" value="P:intraciliary retrograde transport"/>
    <property type="evidence" value="ECO:0007669"/>
    <property type="project" value="InterPro"/>
</dbReference>
<organism evidence="4 5">
    <name type="scientific">Hucho hucho</name>
    <name type="common">huchen</name>
    <dbReference type="NCBI Taxonomy" id="62062"/>
    <lineage>
        <taxon>Eukaryota</taxon>
        <taxon>Metazoa</taxon>
        <taxon>Chordata</taxon>
        <taxon>Craniata</taxon>
        <taxon>Vertebrata</taxon>
        <taxon>Euteleostomi</taxon>
        <taxon>Actinopterygii</taxon>
        <taxon>Neopterygii</taxon>
        <taxon>Teleostei</taxon>
        <taxon>Protacanthopterygii</taxon>
        <taxon>Salmoniformes</taxon>
        <taxon>Salmonidae</taxon>
        <taxon>Salmoninae</taxon>
        <taxon>Hucho</taxon>
    </lineage>
</organism>
<dbReference type="Ensembl" id="ENSHHUT00000002147.1">
    <property type="protein sequence ID" value="ENSHHUP00000002075.1"/>
    <property type="gene ID" value="ENSHHUG00000001337.1"/>
</dbReference>
<keyword evidence="2" id="KW-0677">Repeat</keyword>
<dbReference type="STRING" id="62062.ENSHHUP00000002075"/>
<dbReference type="SUPFAM" id="SSF101908">
    <property type="entry name" value="Putative isomerase YbhE"/>
    <property type="match status" value="1"/>
</dbReference>
<evidence type="ECO:0000313" key="4">
    <source>
        <dbReference type="Ensembl" id="ENSHHUP00000002075.1"/>
    </source>
</evidence>
<evidence type="ECO:0000256" key="2">
    <source>
        <dbReference type="ARBA" id="ARBA00022737"/>
    </source>
</evidence>
<dbReference type="GeneTree" id="ENSGT00590000083165"/>
<dbReference type="GO" id="GO:0005929">
    <property type="term" value="C:cilium"/>
    <property type="evidence" value="ECO:0007669"/>
    <property type="project" value="TreeGrafter"/>
</dbReference>
<name>A0A4W5JV05_9TELE</name>
<dbReference type="AlphaFoldDB" id="A0A4W5JV05"/>
<protein>
    <recommendedName>
        <fullName evidence="3">WDR19 first beta-propeller domain-containing protein</fullName>
    </recommendedName>
</protein>